<keyword evidence="3" id="KW-0597">Phosphoprotein</keyword>
<evidence type="ECO:0000256" key="4">
    <source>
        <dbReference type="SAM" id="Coils"/>
    </source>
</evidence>
<dbReference type="PANTHER" id="PTHR43547">
    <property type="entry name" value="TWO-COMPONENT HISTIDINE KINASE"/>
    <property type="match status" value="1"/>
</dbReference>
<proteinExistence type="predicted"/>
<protein>
    <recommendedName>
        <fullName evidence="2">histidine kinase</fullName>
        <ecNumber evidence="2">2.7.13.3</ecNumber>
    </recommendedName>
</protein>
<dbReference type="SUPFAM" id="SSF47384">
    <property type="entry name" value="Homodimeric domain of signal transducing histidine kinase"/>
    <property type="match status" value="1"/>
</dbReference>
<dbReference type="Gene3D" id="2.60.40.10">
    <property type="entry name" value="Immunoglobulins"/>
    <property type="match status" value="1"/>
</dbReference>
<evidence type="ECO:0000256" key="2">
    <source>
        <dbReference type="ARBA" id="ARBA00012438"/>
    </source>
</evidence>
<dbReference type="SUPFAM" id="SSF63829">
    <property type="entry name" value="Calcium-dependent phosphotriesterase"/>
    <property type="match status" value="2"/>
</dbReference>
<evidence type="ECO:0000313" key="8">
    <source>
        <dbReference type="Proteomes" id="UP000772618"/>
    </source>
</evidence>
<keyword evidence="4" id="KW-0175">Coiled coil</keyword>
<reference evidence="7 8" key="1">
    <citation type="submission" date="2021-05" db="EMBL/GenBank/DDBJ databases">
        <title>A Polyphasic approach of four new species of the genus Ohtaekwangia: Ohtaekwangia histidinii sp. nov., Ohtaekwangia cretensis sp. nov., Ohtaekwangia indiensis sp. nov., Ohtaekwangia reichenbachii sp. nov. from diverse environment.</title>
        <authorList>
            <person name="Octaviana S."/>
        </authorList>
    </citation>
    <scope>NUCLEOTIDE SEQUENCE [LARGE SCALE GENOMIC DNA]</scope>
    <source>
        <strain evidence="7 8">PWU20</strain>
    </source>
</reference>
<keyword evidence="5" id="KW-0472">Membrane</keyword>
<evidence type="ECO:0000256" key="5">
    <source>
        <dbReference type="SAM" id="Phobius"/>
    </source>
</evidence>
<feature type="domain" description="Two component regulator three Y" evidence="6">
    <location>
        <begin position="665"/>
        <end position="717"/>
    </location>
</feature>
<dbReference type="Pfam" id="PF07495">
    <property type="entry name" value="Y_Y_Y"/>
    <property type="match status" value="1"/>
</dbReference>
<comment type="caution">
    <text evidence="7">The sequence shown here is derived from an EMBL/GenBank/DDBJ whole genome shotgun (WGS) entry which is preliminary data.</text>
</comment>
<dbReference type="InterPro" id="IPR011110">
    <property type="entry name" value="Reg_prop"/>
</dbReference>
<dbReference type="InterPro" id="IPR003661">
    <property type="entry name" value="HisK_dim/P_dom"/>
</dbReference>
<keyword evidence="5" id="KW-1133">Transmembrane helix</keyword>
<dbReference type="EC" id="2.7.13.3" evidence="2"/>
<dbReference type="Gene3D" id="1.10.287.130">
    <property type="match status" value="1"/>
</dbReference>
<feature type="coiled-coil region" evidence="4">
    <location>
        <begin position="770"/>
        <end position="808"/>
    </location>
</feature>
<dbReference type="CDD" id="cd00082">
    <property type="entry name" value="HisKA"/>
    <property type="match status" value="1"/>
</dbReference>
<evidence type="ECO:0000259" key="6">
    <source>
        <dbReference type="Pfam" id="PF07495"/>
    </source>
</evidence>
<dbReference type="RefSeq" id="WP_254151394.1">
    <property type="nucleotide sequence ID" value="NZ_JAHESD010000001.1"/>
</dbReference>
<dbReference type="Gene3D" id="2.130.10.10">
    <property type="entry name" value="YVTN repeat-like/Quinoprotein amine dehydrogenase"/>
    <property type="match status" value="2"/>
</dbReference>
<feature type="transmembrane region" description="Helical" evidence="5">
    <location>
        <begin position="735"/>
        <end position="752"/>
    </location>
</feature>
<dbReference type="EMBL" id="JAHESD010000001">
    <property type="protein sequence ID" value="MBT1701694.1"/>
    <property type="molecule type" value="Genomic_DNA"/>
</dbReference>
<dbReference type="InterPro" id="IPR036097">
    <property type="entry name" value="HisK_dim/P_sf"/>
</dbReference>
<name>A0ABS5VJT1_9BACT</name>
<dbReference type="PANTHER" id="PTHR43547:SF2">
    <property type="entry name" value="HYBRID SIGNAL TRANSDUCTION HISTIDINE KINASE C"/>
    <property type="match status" value="1"/>
</dbReference>
<evidence type="ECO:0000256" key="3">
    <source>
        <dbReference type="ARBA" id="ARBA00022553"/>
    </source>
</evidence>
<keyword evidence="5" id="KW-0812">Transmembrane</keyword>
<dbReference type="InterPro" id="IPR011123">
    <property type="entry name" value="Y_Y_Y"/>
</dbReference>
<sequence>MRKFYILLVLLFNTIVSFCQLPFFQQYHLKKKNETLNVNAILQDSEGVMWIGTTEGLFQFDTRRRYHYSLNDSLANLNVTALAEDNEGRIWIGHQDGSISVFSQGRFEKFEPYEGVPTEAISDILFDSKGTMWLGTRNDGLYYYQNKRLFRLDEEEGMPDLFIYNIDEDSEGNIWAGTDRGIVKCTFKDKRVMVTTFSQASGSLPDNIVTHVVRGVYPYLFMSTDSQGILSFNTVTGESKLISPSWSYGSINDFVVSGHNIWISSSEGLVVVDYVINNTKVYRPGVKFNLGMINVLGSDFEGNIWVGTKTGLFRIPGDEIEFIRDFTPEIEQDILAVTEDHEKQLWFSNKQGLFKREQDLKGKVKYINLLANTRYSKYQVISLYTDTRGKIWAGFYGEGVLMIDPVSLQITHIENELRNGNVLSITGKGDEVWLATLGGVTQIQYSGNGLKFENYSIKNGLASDFIYKVFIDSKNRKWFGTDGRGVCMFDGSAFHRFERGLPSKVVYDITEDSSGAVYANVQGNGIYRLDVNKKKFFSVKALTLRDHNVQCLATDKNGHLMMMHDLGIDVFRPNKLNLYSIGEEKGLREKFPALNAWNRTLSGDLLYATSDGIVKYHATTDTVPSAPKPLLISLKILDKLIDVKNKHVFSYNENNLIFNIFAIWYKNPEAVQFQYMLENYDNNWIATRDQSITYSRIPPGNYVFRLRASATEDFTEAKEITYAFVIDSPFWKTPPFFMLCFVALLISGYAFIKFRERKLRYDNLILEAKVQRRTLEIQRQSEEIQAQNEEILAQAEEINGINENLEQIVRERTADLERKTQALEEYAFINAHKLRSPVASILGLANLLSKTKLDDEGLEINRRLTQKTEELDTIVRSITKALEKGDGHFLL</sequence>
<gene>
    <name evidence="7" type="ORF">KK060_00285</name>
</gene>
<keyword evidence="8" id="KW-1185">Reference proteome</keyword>
<evidence type="ECO:0000256" key="1">
    <source>
        <dbReference type="ARBA" id="ARBA00000085"/>
    </source>
</evidence>
<accession>A0ABS5VJT1</accession>
<dbReference type="Proteomes" id="UP000772618">
    <property type="component" value="Unassembled WGS sequence"/>
</dbReference>
<dbReference type="InterPro" id="IPR015943">
    <property type="entry name" value="WD40/YVTN_repeat-like_dom_sf"/>
</dbReference>
<dbReference type="InterPro" id="IPR013783">
    <property type="entry name" value="Ig-like_fold"/>
</dbReference>
<dbReference type="Pfam" id="PF07494">
    <property type="entry name" value="Reg_prop"/>
    <property type="match status" value="4"/>
</dbReference>
<organism evidence="7 8">
    <name type="scientific">Chryseosolibacter indicus</name>
    <dbReference type="NCBI Taxonomy" id="2782351"/>
    <lineage>
        <taxon>Bacteria</taxon>
        <taxon>Pseudomonadati</taxon>
        <taxon>Bacteroidota</taxon>
        <taxon>Cytophagia</taxon>
        <taxon>Cytophagales</taxon>
        <taxon>Chryseotaleaceae</taxon>
        <taxon>Chryseosolibacter</taxon>
    </lineage>
</organism>
<comment type="catalytic activity">
    <reaction evidence="1">
        <text>ATP + protein L-histidine = ADP + protein N-phospho-L-histidine.</text>
        <dbReference type="EC" id="2.7.13.3"/>
    </reaction>
</comment>
<evidence type="ECO:0000313" key="7">
    <source>
        <dbReference type="EMBL" id="MBT1701694.1"/>
    </source>
</evidence>